<keyword evidence="9" id="KW-0378">Hydrolase</keyword>
<evidence type="ECO:0000256" key="8">
    <source>
        <dbReference type="ARBA" id="ARBA00022759"/>
    </source>
</evidence>
<dbReference type="InterPro" id="IPR027417">
    <property type="entry name" value="P-loop_NTPase"/>
</dbReference>
<gene>
    <name evidence="13" type="primary">Rep</name>
</gene>
<feature type="domain" description="CRESS-DNA virus Rep endonuclease" evidence="12">
    <location>
        <begin position="8"/>
        <end position="102"/>
    </location>
</feature>
<name>A0A2K9LT75_9VIRU</name>
<keyword evidence="10" id="KW-0190">Covalent protein-DNA linkage</keyword>
<dbReference type="GO" id="GO:0003677">
    <property type="term" value="F:DNA binding"/>
    <property type="evidence" value="ECO:0007669"/>
    <property type="project" value="UniProtKB-KW"/>
</dbReference>
<evidence type="ECO:0000259" key="12">
    <source>
        <dbReference type="PROSITE" id="PS52020"/>
    </source>
</evidence>
<dbReference type="EMBL" id="KY487975">
    <property type="protein sequence ID" value="AUM62017.1"/>
    <property type="molecule type" value="Genomic_DNA"/>
</dbReference>
<dbReference type="GO" id="GO:0046872">
    <property type="term" value="F:metal ion binding"/>
    <property type="evidence" value="ECO:0007669"/>
    <property type="project" value="UniProtKB-KW"/>
</dbReference>
<evidence type="ECO:0000256" key="9">
    <source>
        <dbReference type="ARBA" id="ARBA00022801"/>
    </source>
</evidence>
<dbReference type="InterPro" id="IPR049912">
    <property type="entry name" value="CRESS_DNA_REP"/>
</dbReference>
<evidence type="ECO:0000256" key="6">
    <source>
        <dbReference type="ARBA" id="ARBA00022723"/>
    </source>
</evidence>
<dbReference type="GO" id="GO:0006260">
    <property type="term" value="P:DNA replication"/>
    <property type="evidence" value="ECO:0007669"/>
    <property type="project" value="UniProtKB-KW"/>
</dbReference>
<evidence type="ECO:0000256" key="10">
    <source>
        <dbReference type="ARBA" id="ARBA00023124"/>
    </source>
</evidence>
<organism evidence="13">
    <name type="scientific">uncultured virus</name>
    <dbReference type="NCBI Taxonomy" id="340016"/>
    <lineage>
        <taxon>Viruses</taxon>
        <taxon>environmental samples</taxon>
    </lineage>
</organism>
<keyword evidence="4" id="KW-0235">DNA replication</keyword>
<keyword evidence="6" id="KW-0479">Metal-binding</keyword>
<evidence type="ECO:0000256" key="3">
    <source>
        <dbReference type="ARBA" id="ARBA00022695"/>
    </source>
</evidence>
<evidence type="ECO:0000256" key="11">
    <source>
        <dbReference type="ARBA" id="ARBA00023125"/>
    </source>
</evidence>
<evidence type="ECO:0000256" key="2">
    <source>
        <dbReference type="ARBA" id="ARBA00022679"/>
    </source>
</evidence>
<comment type="subcellular location">
    <subcellularLocation>
        <location evidence="1">Host nucleus</location>
    </subcellularLocation>
</comment>
<keyword evidence="11" id="KW-0238">DNA-binding</keyword>
<sequence>MSQETEQPRRAYGYCFTLNNYTEEDELRLQGLRGVQFLIYGREVGDSGTPHLQGYIHYINNKSFQSVKNDIPRAHVERRQGTIDQAVEYCRKDSDVYEKGKKPRSQREKGETSKLVWSEIVAAAEAGNHVWIRDNHPRVYFTHYSRCREIQLRQPSVLDGDLTNEWWVGPTGTGKSRLLWERYPEHFHKQLNKWWCGYNGESVVAVEEWCPKNECTGSQLKIWADRYPFTAQIKGGSLGNIRPTKFIVLSNYTIEECFPNVQDQEPIKRRFKVVRFATL</sequence>
<dbReference type="GO" id="GO:0004519">
    <property type="term" value="F:endonuclease activity"/>
    <property type="evidence" value="ECO:0007669"/>
    <property type="project" value="UniProtKB-KW"/>
</dbReference>
<keyword evidence="3" id="KW-0548">Nucleotidyltransferase</keyword>
<reference evidence="13" key="1">
    <citation type="submission" date="2017-01" db="EMBL/GenBank/DDBJ databases">
        <title>High-throughput sequencing uncovers low homogeneity in the biogeography of single-stranded DNA viruses.</title>
        <authorList>
            <person name="Pearson V.M."/>
            <person name="Rokyta D.R."/>
        </authorList>
    </citation>
    <scope>NUCLEOTIDE SEQUENCE</scope>
</reference>
<dbReference type="PROSITE" id="PS52020">
    <property type="entry name" value="CRESS_DNA_REP"/>
    <property type="match status" value="1"/>
</dbReference>
<dbReference type="GO" id="GO:0016779">
    <property type="term" value="F:nucleotidyltransferase activity"/>
    <property type="evidence" value="ECO:0007669"/>
    <property type="project" value="UniProtKB-KW"/>
</dbReference>
<keyword evidence="5" id="KW-0540">Nuclease</keyword>
<dbReference type="EMBL" id="KY487873">
    <property type="protein sequence ID" value="AUM61815.1"/>
    <property type="molecule type" value="Genomic_DNA"/>
</dbReference>
<dbReference type="Gene3D" id="3.40.1310.20">
    <property type="match status" value="1"/>
</dbReference>
<dbReference type="GO" id="GO:0016787">
    <property type="term" value="F:hydrolase activity"/>
    <property type="evidence" value="ECO:0007669"/>
    <property type="project" value="UniProtKB-KW"/>
</dbReference>
<accession>A0A2K9LT75</accession>
<protein>
    <submittedName>
        <fullName evidence="13">Rep</fullName>
    </submittedName>
</protein>
<keyword evidence="7" id="KW-0547">Nucleotide-binding</keyword>
<evidence type="ECO:0000256" key="4">
    <source>
        <dbReference type="ARBA" id="ARBA00022705"/>
    </source>
</evidence>
<dbReference type="SUPFAM" id="SSF52540">
    <property type="entry name" value="P-loop containing nucleoside triphosphate hydrolases"/>
    <property type="match status" value="1"/>
</dbReference>
<evidence type="ECO:0000256" key="7">
    <source>
        <dbReference type="ARBA" id="ARBA00022741"/>
    </source>
</evidence>
<evidence type="ECO:0000256" key="5">
    <source>
        <dbReference type="ARBA" id="ARBA00022722"/>
    </source>
</evidence>
<dbReference type="GO" id="GO:0042025">
    <property type="term" value="C:host cell nucleus"/>
    <property type="evidence" value="ECO:0007669"/>
    <property type="project" value="UniProtKB-SubCell"/>
</dbReference>
<proteinExistence type="predicted"/>
<keyword evidence="8" id="KW-0255">Endonuclease</keyword>
<dbReference type="GO" id="GO:0000166">
    <property type="term" value="F:nucleotide binding"/>
    <property type="evidence" value="ECO:0007669"/>
    <property type="project" value="UniProtKB-KW"/>
</dbReference>
<evidence type="ECO:0000313" key="13">
    <source>
        <dbReference type="EMBL" id="AUM62017.1"/>
    </source>
</evidence>
<evidence type="ECO:0000256" key="1">
    <source>
        <dbReference type="ARBA" id="ARBA00004147"/>
    </source>
</evidence>
<keyword evidence="2" id="KW-0808">Transferase</keyword>
<dbReference type="Pfam" id="PF02407">
    <property type="entry name" value="Viral_Rep"/>
    <property type="match status" value="1"/>
</dbReference>